<accession>A0ABU9TUK8</accession>
<protein>
    <submittedName>
        <fullName evidence="1">Uncharacterized protein</fullName>
    </submittedName>
</protein>
<dbReference type="Proteomes" id="UP001449225">
    <property type="component" value="Unassembled WGS sequence"/>
</dbReference>
<evidence type="ECO:0000313" key="2">
    <source>
        <dbReference type="Proteomes" id="UP001449225"/>
    </source>
</evidence>
<keyword evidence="2" id="KW-1185">Reference proteome</keyword>
<sequence>MTSPRHPDIEIYIKNCSLETIQAWLASHAEKIDTLSSKGNSHSLTLHIDDHAIDTLIHERAVGKAWTSLWLKSDKSPWATDLECAHEAASALGAQVRCIVSGWEDGDDPDEYWKVENGVDEKIQWQT</sequence>
<reference evidence="1 2" key="1">
    <citation type="submission" date="2024-03" db="EMBL/GenBank/DDBJ databases">
        <title>Community enrichment and isolation of bacterial strains for fucoidan degradation.</title>
        <authorList>
            <person name="Sichert A."/>
        </authorList>
    </citation>
    <scope>NUCLEOTIDE SEQUENCE [LARGE SCALE GENOMIC DNA]</scope>
    <source>
        <strain evidence="1 2">AS76</strain>
    </source>
</reference>
<proteinExistence type="predicted"/>
<name>A0ABU9TUK8_9GAMM</name>
<dbReference type="EMBL" id="JBBMRA010000014">
    <property type="protein sequence ID" value="MEM5537367.1"/>
    <property type="molecule type" value="Genomic_DNA"/>
</dbReference>
<organism evidence="1 2">
    <name type="scientific">Neptuniibacter pectenicola</name>
    <dbReference type="NCBI Taxonomy" id="1806669"/>
    <lineage>
        <taxon>Bacteria</taxon>
        <taxon>Pseudomonadati</taxon>
        <taxon>Pseudomonadota</taxon>
        <taxon>Gammaproteobacteria</taxon>
        <taxon>Oceanospirillales</taxon>
        <taxon>Oceanospirillaceae</taxon>
        <taxon>Neptuniibacter</taxon>
    </lineage>
</organism>
<dbReference type="RefSeq" id="WP_342854771.1">
    <property type="nucleotide sequence ID" value="NZ_JBBMRA010000014.1"/>
</dbReference>
<evidence type="ECO:0000313" key="1">
    <source>
        <dbReference type="EMBL" id="MEM5537367.1"/>
    </source>
</evidence>
<gene>
    <name evidence="1" type="ORF">WNY58_13310</name>
</gene>
<comment type="caution">
    <text evidence="1">The sequence shown here is derived from an EMBL/GenBank/DDBJ whole genome shotgun (WGS) entry which is preliminary data.</text>
</comment>